<organism evidence="15 16">
    <name type="scientific">Armillaria tabescens</name>
    <name type="common">Ringless honey mushroom</name>
    <name type="synonym">Agaricus tabescens</name>
    <dbReference type="NCBI Taxonomy" id="1929756"/>
    <lineage>
        <taxon>Eukaryota</taxon>
        <taxon>Fungi</taxon>
        <taxon>Dikarya</taxon>
        <taxon>Basidiomycota</taxon>
        <taxon>Agaricomycotina</taxon>
        <taxon>Agaricomycetes</taxon>
        <taxon>Agaricomycetidae</taxon>
        <taxon>Agaricales</taxon>
        <taxon>Marasmiineae</taxon>
        <taxon>Physalacriaceae</taxon>
        <taxon>Desarmillaria</taxon>
    </lineage>
</organism>
<comment type="subcellular location">
    <subcellularLocation>
        <location evidence="2">Membrane</location>
    </subcellularLocation>
</comment>
<evidence type="ECO:0000256" key="12">
    <source>
        <dbReference type="ARBA" id="ARBA00023136"/>
    </source>
</evidence>
<dbReference type="GO" id="GO:0005506">
    <property type="term" value="F:iron ion binding"/>
    <property type="evidence" value="ECO:0007669"/>
    <property type="project" value="InterPro"/>
</dbReference>
<evidence type="ECO:0000256" key="2">
    <source>
        <dbReference type="ARBA" id="ARBA00004370"/>
    </source>
</evidence>
<dbReference type="SUPFAM" id="SSF48264">
    <property type="entry name" value="Cytochrome P450"/>
    <property type="match status" value="1"/>
</dbReference>
<dbReference type="InterPro" id="IPR001128">
    <property type="entry name" value="Cyt_P450"/>
</dbReference>
<keyword evidence="7 13" id="KW-0479">Metal-binding</keyword>
<comment type="caution">
    <text evidence="15">The sequence shown here is derived from an EMBL/GenBank/DDBJ whole genome shotgun (WGS) entry which is preliminary data.</text>
</comment>
<dbReference type="GO" id="GO:0004497">
    <property type="term" value="F:monooxygenase activity"/>
    <property type="evidence" value="ECO:0007669"/>
    <property type="project" value="UniProtKB-KW"/>
</dbReference>
<dbReference type="GeneID" id="85361898"/>
<evidence type="ECO:0000256" key="13">
    <source>
        <dbReference type="PIRSR" id="PIRSR602401-1"/>
    </source>
</evidence>
<comment type="pathway">
    <text evidence="3">Secondary metabolite biosynthesis; terpenoid biosynthesis.</text>
</comment>
<dbReference type="PANTHER" id="PTHR24305:SF166">
    <property type="entry name" value="CYTOCHROME P450 12A4, MITOCHONDRIAL-RELATED"/>
    <property type="match status" value="1"/>
</dbReference>
<evidence type="ECO:0000313" key="15">
    <source>
        <dbReference type="EMBL" id="KAK0442246.1"/>
    </source>
</evidence>
<evidence type="ECO:0000256" key="4">
    <source>
        <dbReference type="ARBA" id="ARBA00010617"/>
    </source>
</evidence>
<accession>A0AA39MPF4</accession>
<dbReference type="GO" id="GO:0016020">
    <property type="term" value="C:membrane"/>
    <property type="evidence" value="ECO:0007669"/>
    <property type="project" value="UniProtKB-SubCell"/>
</dbReference>
<reference evidence="15" key="1">
    <citation type="submission" date="2023-06" db="EMBL/GenBank/DDBJ databases">
        <authorList>
            <consortium name="Lawrence Berkeley National Laboratory"/>
            <person name="Ahrendt S."/>
            <person name="Sahu N."/>
            <person name="Indic B."/>
            <person name="Wong-Bajracharya J."/>
            <person name="Merenyi Z."/>
            <person name="Ke H.-M."/>
            <person name="Monk M."/>
            <person name="Kocsube S."/>
            <person name="Drula E."/>
            <person name="Lipzen A."/>
            <person name="Balint B."/>
            <person name="Henrissat B."/>
            <person name="Andreopoulos B."/>
            <person name="Martin F.M."/>
            <person name="Harder C.B."/>
            <person name="Rigling D."/>
            <person name="Ford K.L."/>
            <person name="Foster G.D."/>
            <person name="Pangilinan J."/>
            <person name="Papanicolaou A."/>
            <person name="Barry K."/>
            <person name="LaButti K."/>
            <person name="Viragh M."/>
            <person name="Koriabine M."/>
            <person name="Yan M."/>
            <person name="Riley R."/>
            <person name="Champramary S."/>
            <person name="Plett K.L."/>
            <person name="Tsai I.J."/>
            <person name="Slot J."/>
            <person name="Sipos G."/>
            <person name="Plett J."/>
            <person name="Nagy L.G."/>
            <person name="Grigoriev I.V."/>
        </authorList>
    </citation>
    <scope>NUCLEOTIDE SEQUENCE</scope>
    <source>
        <strain evidence="15">CCBAS 213</strain>
    </source>
</reference>
<evidence type="ECO:0000256" key="7">
    <source>
        <dbReference type="ARBA" id="ARBA00022723"/>
    </source>
</evidence>
<keyword evidence="5 13" id="KW-0349">Heme</keyword>
<evidence type="ECO:0000256" key="1">
    <source>
        <dbReference type="ARBA" id="ARBA00001971"/>
    </source>
</evidence>
<keyword evidence="11 14" id="KW-0503">Monooxygenase</keyword>
<dbReference type="GO" id="GO:0020037">
    <property type="term" value="F:heme binding"/>
    <property type="evidence" value="ECO:0007669"/>
    <property type="project" value="InterPro"/>
</dbReference>
<keyword evidence="9 14" id="KW-0560">Oxidoreductase</keyword>
<keyword evidence="12" id="KW-0472">Membrane</keyword>
<dbReference type="Proteomes" id="UP001175211">
    <property type="component" value="Unassembled WGS sequence"/>
</dbReference>
<dbReference type="PROSITE" id="PS00086">
    <property type="entry name" value="CYTOCHROME_P450"/>
    <property type="match status" value="1"/>
</dbReference>
<evidence type="ECO:0000256" key="6">
    <source>
        <dbReference type="ARBA" id="ARBA00022692"/>
    </source>
</evidence>
<dbReference type="Gene3D" id="1.10.630.10">
    <property type="entry name" value="Cytochrome P450"/>
    <property type="match status" value="1"/>
</dbReference>
<feature type="binding site" description="axial binding residue" evidence="13">
    <location>
        <position position="213"/>
    </location>
    <ligand>
        <name>heme</name>
        <dbReference type="ChEBI" id="CHEBI:30413"/>
    </ligand>
    <ligandPart>
        <name>Fe</name>
        <dbReference type="ChEBI" id="CHEBI:18248"/>
    </ligandPart>
</feature>
<dbReference type="InterPro" id="IPR017972">
    <property type="entry name" value="Cyt_P450_CS"/>
</dbReference>
<gene>
    <name evidence="15" type="ORF">EV420DRAFT_1649715</name>
</gene>
<evidence type="ECO:0000256" key="3">
    <source>
        <dbReference type="ARBA" id="ARBA00004721"/>
    </source>
</evidence>
<dbReference type="PRINTS" id="PR00385">
    <property type="entry name" value="P450"/>
</dbReference>
<keyword evidence="8" id="KW-1133">Transmembrane helix</keyword>
<proteinExistence type="inferred from homology"/>
<evidence type="ECO:0000256" key="5">
    <source>
        <dbReference type="ARBA" id="ARBA00022617"/>
    </source>
</evidence>
<keyword evidence="6" id="KW-0812">Transmembrane</keyword>
<evidence type="ECO:0000256" key="11">
    <source>
        <dbReference type="ARBA" id="ARBA00023033"/>
    </source>
</evidence>
<dbReference type="GO" id="GO:0016705">
    <property type="term" value="F:oxidoreductase activity, acting on paired donors, with incorporation or reduction of molecular oxygen"/>
    <property type="evidence" value="ECO:0007669"/>
    <property type="project" value="InterPro"/>
</dbReference>
<comment type="similarity">
    <text evidence="4 14">Belongs to the cytochrome P450 family.</text>
</comment>
<dbReference type="PANTHER" id="PTHR24305">
    <property type="entry name" value="CYTOCHROME P450"/>
    <property type="match status" value="1"/>
</dbReference>
<dbReference type="InterPro" id="IPR050121">
    <property type="entry name" value="Cytochrome_P450_monoxygenase"/>
</dbReference>
<evidence type="ECO:0000256" key="14">
    <source>
        <dbReference type="RuleBase" id="RU000461"/>
    </source>
</evidence>
<dbReference type="PRINTS" id="PR00463">
    <property type="entry name" value="EP450I"/>
</dbReference>
<dbReference type="AlphaFoldDB" id="A0AA39MPF4"/>
<dbReference type="RefSeq" id="XP_060324219.1">
    <property type="nucleotide sequence ID" value="XM_060478350.1"/>
</dbReference>
<keyword evidence="16" id="KW-1185">Reference proteome</keyword>
<dbReference type="InterPro" id="IPR002401">
    <property type="entry name" value="Cyt_P450_E_grp-I"/>
</dbReference>
<dbReference type="EMBL" id="JAUEPS010000065">
    <property type="protein sequence ID" value="KAK0442246.1"/>
    <property type="molecule type" value="Genomic_DNA"/>
</dbReference>
<dbReference type="InterPro" id="IPR036396">
    <property type="entry name" value="Cyt_P450_sf"/>
</dbReference>
<evidence type="ECO:0000256" key="8">
    <source>
        <dbReference type="ARBA" id="ARBA00022989"/>
    </source>
</evidence>
<evidence type="ECO:0000256" key="10">
    <source>
        <dbReference type="ARBA" id="ARBA00023004"/>
    </source>
</evidence>
<evidence type="ECO:0000313" key="16">
    <source>
        <dbReference type="Proteomes" id="UP001175211"/>
    </source>
</evidence>
<sequence length="276" mass="30471">MPAPSPTRQPELILVTLMRMLPYSVLGLLRLAPIREIHVQTPEGDGDTVNILAGACLAGKMQDDEIEAQLMFTFVTAEHETSSTSISWLLYELAVHPEYQSRIRAELKQSNDYNSMPFLDAAIKESLRLHPNVHSLMRTAPHDDILPLSEGKTLVVPKGQTFTCSVYLYNCLPSLWGDDAEGWNPARFFNTTLSVSLGVYANLMAFGAGPRSCIGWRFAIMETQTILSNLILHFEFSLPEGGVKILQFPGSPAVVPIVKGKAHLGSQLPLRVRALT</sequence>
<comment type="cofactor">
    <cofactor evidence="1 13">
        <name>heme</name>
        <dbReference type="ChEBI" id="CHEBI:30413"/>
    </cofactor>
</comment>
<dbReference type="Pfam" id="PF00067">
    <property type="entry name" value="p450"/>
    <property type="match status" value="1"/>
</dbReference>
<keyword evidence="10 13" id="KW-0408">Iron</keyword>
<name>A0AA39MPF4_ARMTA</name>
<evidence type="ECO:0000256" key="9">
    <source>
        <dbReference type="ARBA" id="ARBA00023002"/>
    </source>
</evidence>
<protein>
    <submittedName>
        <fullName evidence="15">Cytochrome P450</fullName>
    </submittedName>
</protein>